<keyword evidence="1" id="KW-0812">Transmembrane</keyword>
<feature type="transmembrane region" description="Helical" evidence="1">
    <location>
        <begin position="35"/>
        <end position="53"/>
    </location>
</feature>
<reference evidence="3" key="1">
    <citation type="submission" date="2017-06" db="EMBL/GenBank/DDBJ databases">
        <authorList>
            <person name="Rastogi G."/>
            <person name="Vaishampayan P."/>
            <person name="Seuylemezian A."/>
        </authorList>
    </citation>
    <scope>NUCLEOTIDE SEQUENCE [LARGE SCALE GENOMIC DNA]</scope>
    <source>
        <strain evidence="3">PI11</strain>
    </source>
</reference>
<organism evidence="2 3">
    <name type="scientific">Pseudomonas sediminis</name>
    <dbReference type="NCBI Taxonomy" id="1691904"/>
    <lineage>
        <taxon>Bacteria</taxon>
        <taxon>Pseudomonadati</taxon>
        <taxon>Pseudomonadota</taxon>
        <taxon>Gammaproteobacteria</taxon>
        <taxon>Pseudomonadales</taxon>
        <taxon>Pseudomonadaceae</taxon>
        <taxon>Pseudomonas</taxon>
    </lineage>
</organism>
<gene>
    <name evidence="2" type="ORF">CDO35_12990</name>
</gene>
<protein>
    <submittedName>
        <fullName evidence="2">Uncharacterized protein</fullName>
    </submittedName>
</protein>
<dbReference type="Proteomes" id="UP000229504">
    <property type="component" value="Unassembled WGS sequence"/>
</dbReference>
<comment type="caution">
    <text evidence="2">The sequence shown here is derived from an EMBL/GenBank/DDBJ whole genome shotgun (WGS) entry which is preliminary data.</text>
</comment>
<evidence type="ECO:0000313" key="2">
    <source>
        <dbReference type="EMBL" id="PIA69226.1"/>
    </source>
</evidence>
<keyword evidence="1" id="KW-1133">Transmembrane helix</keyword>
<sequence>MQDASSTPTPTPTPTAPLRDHIVARLQKELRTRRFVVVSLITLSWLVALLIVASREGHGLFDSTHAVVYEPFQLPDLGAGKPLQPAALAGTLNLDAGFGSFYSNSARRDWFELLLAARGSNALMPESILSIDNLRLFAADGTQLCAPKLRLDAPQRPVSVGIDADLALSQELSEYPTRAMPAHRFELFWTPAYSPACAYREPAWVLADVLRNVPVAQEELLWLALSDEQSVIRVGDSRITARPGALPGEWWVEVVNRGDQTLHFKPDDYPAHQAWHSVRYAHSPGYDSAWDRQMRGKDFLVADMYQLRFGDTPPARLPIRLWRGKEEHLTDVRFSTDDQQRSVPSLPSTWHLPLAHTGLDMPTQLPMQAQGREYHEVFLPISLSAVCQLRVVSPQQPLLSWRAVQRLPAGDYRRYSALPAEQLDKVRWELQGSDGELRFLHDVEVESELSCPTGLAWQALPYKTSETPWLVAAGALPSALVQPEQPAREFFGRLRFLDANGQALMPVARSADLDEPSVENFLFPGGLFKFHGEVRRIEQLTTLGATPRTVRWTYRFMQLEGN</sequence>
<proteinExistence type="predicted"/>
<dbReference type="EMBL" id="NIQU01000004">
    <property type="protein sequence ID" value="PIA69226.1"/>
    <property type="molecule type" value="Genomic_DNA"/>
</dbReference>
<accession>A0A2G5FMJ8</accession>
<evidence type="ECO:0000256" key="1">
    <source>
        <dbReference type="SAM" id="Phobius"/>
    </source>
</evidence>
<dbReference type="AlphaFoldDB" id="A0A2G5FMJ8"/>
<name>A0A2G5FMJ8_9PSED</name>
<keyword evidence="1" id="KW-0472">Membrane</keyword>
<evidence type="ECO:0000313" key="3">
    <source>
        <dbReference type="Proteomes" id="UP000229504"/>
    </source>
</evidence>